<sequence length="60" mass="6820">MYRALARHVRRHLAPDGARWIARFIDSCDPLAISAWVGGSPRARQAFIHLLWGTGRRTAH</sequence>
<dbReference type="Proteomes" id="UP000256805">
    <property type="component" value="Unassembled WGS sequence"/>
</dbReference>
<accession>A0A375JBH1</accession>
<evidence type="ECO:0000313" key="1">
    <source>
        <dbReference type="EMBL" id="SPS02545.1"/>
    </source>
</evidence>
<organism evidence="1 2">
    <name type="scientific">Cupriavidus taiwanensis</name>
    <dbReference type="NCBI Taxonomy" id="164546"/>
    <lineage>
        <taxon>Bacteria</taxon>
        <taxon>Pseudomonadati</taxon>
        <taxon>Pseudomonadota</taxon>
        <taxon>Betaproteobacteria</taxon>
        <taxon>Burkholderiales</taxon>
        <taxon>Burkholderiaceae</taxon>
        <taxon>Cupriavidus</taxon>
    </lineage>
</organism>
<dbReference type="EMBL" id="OVTA01000078">
    <property type="protein sequence ID" value="SPS02545.1"/>
    <property type="molecule type" value="Genomic_DNA"/>
</dbReference>
<name>A0A375JBH1_9BURK</name>
<reference evidence="1 2" key="1">
    <citation type="submission" date="2018-01" db="EMBL/GenBank/DDBJ databases">
        <authorList>
            <person name="Gaut B.S."/>
            <person name="Morton B.R."/>
            <person name="Clegg M.T."/>
            <person name="Duvall M.R."/>
        </authorList>
    </citation>
    <scope>NUCLEOTIDE SEQUENCE [LARGE SCALE GENOMIC DNA]</scope>
    <source>
        <strain evidence="1">Cupriavidus taiwanensis cmp 52</strain>
    </source>
</reference>
<gene>
    <name evidence="1" type="ORF">CBM2634_U150007</name>
</gene>
<dbReference type="AlphaFoldDB" id="A0A375JBH1"/>
<proteinExistence type="predicted"/>
<evidence type="ECO:0000313" key="2">
    <source>
        <dbReference type="Proteomes" id="UP000256805"/>
    </source>
</evidence>
<protein>
    <submittedName>
        <fullName evidence="1">Uncharacterized protein</fullName>
    </submittedName>
</protein>